<keyword evidence="3" id="KW-0863">Zinc-finger</keyword>
<dbReference type="SUPFAM" id="SSF49493">
    <property type="entry name" value="HSP40/DnaJ peptide-binding domain"/>
    <property type="match status" value="2"/>
</dbReference>
<dbReference type="Pfam" id="PF00226">
    <property type="entry name" value="DnaJ"/>
    <property type="match status" value="1"/>
</dbReference>
<evidence type="ECO:0000313" key="7">
    <source>
        <dbReference type="Proteomes" id="UP000604046"/>
    </source>
</evidence>
<dbReference type="GO" id="GO:0051082">
    <property type="term" value="F:unfolded protein binding"/>
    <property type="evidence" value="ECO:0007669"/>
    <property type="project" value="InterPro"/>
</dbReference>
<dbReference type="SUPFAM" id="SSF46565">
    <property type="entry name" value="Chaperone J-domain"/>
    <property type="match status" value="1"/>
</dbReference>
<dbReference type="PANTHER" id="PTHR43888">
    <property type="entry name" value="DNAJ-LIKE-2, ISOFORM A-RELATED"/>
    <property type="match status" value="1"/>
</dbReference>
<dbReference type="InterPro" id="IPR036869">
    <property type="entry name" value="J_dom_sf"/>
</dbReference>
<evidence type="ECO:0000256" key="2">
    <source>
        <dbReference type="ARBA" id="ARBA00022737"/>
    </source>
</evidence>
<dbReference type="AlphaFoldDB" id="A0A812S8T2"/>
<accession>A0A812S8T2</accession>
<dbReference type="PROSITE" id="PS50076">
    <property type="entry name" value="DNAJ_2"/>
    <property type="match status" value="1"/>
</dbReference>
<dbReference type="Gene3D" id="1.10.287.110">
    <property type="entry name" value="DnaJ domain"/>
    <property type="match status" value="1"/>
</dbReference>
<dbReference type="InterPro" id="IPR002939">
    <property type="entry name" value="DnaJ_C"/>
</dbReference>
<gene>
    <name evidence="6" type="primary">Dnaja4</name>
    <name evidence="6" type="ORF">SNAT2548_LOCUS26523</name>
</gene>
<sequence>MHLPSGWRNGLRILHDTAGCEGYNRAARPIAGSIAELLAALDIEDDGTDHAVERQRLKRTYRELSVKHHPDKSQESSRFQRLRHAYEILDDPVKLLLYDSGGMELVRQYEMDEVPRSENLEVSHSISLEDSYTGAEYTLELSRQILCLSCRQQPRLARCRGCRACPDEVHLRQVWVNQWEYFMEEVHAPSPEKCRQTDLSLNMTVERGAMTGDRLQFEFMAAQIPRHVPGDVLVNVHVLKHPLFKRMGSDLVLLLRISLLEALVGFKREVTHLDGHVVHLSVPRGTVVHPDSAMEIEGEGMPVHDDPSTYGRLLVQFHIVFPEHVDSMAAAQLEKALAL</sequence>
<dbReference type="Pfam" id="PF01556">
    <property type="entry name" value="DnaJ_C"/>
    <property type="match status" value="1"/>
</dbReference>
<keyword evidence="1" id="KW-0479">Metal-binding</keyword>
<evidence type="ECO:0000256" key="1">
    <source>
        <dbReference type="ARBA" id="ARBA00022723"/>
    </source>
</evidence>
<reference evidence="6" key="1">
    <citation type="submission" date="2021-02" db="EMBL/GenBank/DDBJ databases">
        <authorList>
            <person name="Dougan E. K."/>
            <person name="Rhodes N."/>
            <person name="Thang M."/>
            <person name="Chan C."/>
        </authorList>
    </citation>
    <scope>NUCLEOTIDE SEQUENCE</scope>
</reference>
<comment type="caution">
    <text evidence="6">The sequence shown here is derived from an EMBL/GenBank/DDBJ whole genome shotgun (WGS) entry which is preliminary data.</text>
</comment>
<dbReference type="CDD" id="cd06257">
    <property type="entry name" value="DnaJ"/>
    <property type="match status" value="1"/>
</dbReference>
<evidence type="ECO:0000256" key="3">
    <source>
        <dbReference type="ARBA" id="ARBA00022771"/>
    </source>
</evidence>
<dbReference type="GO" id="GO:0006457">
    <property type="term" value="P:protein folding"/>
    <property type="evidence" value="ECO:0007669"/>
    <property type="project" value="InterPro"/>
</dbReference>
<evidence type="ECO:0000256" key="4">
    <source>
        <dbReference type="ARBA" id="ARBA00022833"/>
    </source>
</evidence>
<keyword evidence="4" id="KW-0862">Zinc</keyword>
<dbReference type="EMBL" id="CAJNDS010002434">
    <property type="protein sequence ID" value="CAE7472258.1"/>
    <property type="molecule type" value="Genomic_DNA"/>
</dbReference>
<dbReference type="InterPro" id="IPR008971">
    <property type="entry name" value="HSP40/DnaJ_pept-bd"/>
</dbReference>
<dbReference type="FunFam" id="2.60.260.20:FF:000003">
    <property type="entry name" value="DnaJ subfamily A member 2"/>
    <property type="match status" value="1"/>
</dbReference>
<keyword evidence="2" id="KW-0677">Repeat</keyword>
<dbReference type="Proteomes" id="UP000604046">
    <property type="component" value="Unassembled WGS sequence"/>
</dbReference>
<evidence type="ECO:0000313" key="6">
    <source>
        <dbReference type="EMBL" id="CAE7472258.1"/>
    </source>
</evidence>
<dbReference type="InterPro" id="IPR044713">
    <property type="entry name" value="DNJA1/2-like"/>
</dbReference>
<name>A0A812S8T2_9DINO</name>
<feature type="domain" description="J" evidence="5">
    <location>
        <begin position="36"/>
        <end position="102"/>
    </location>
</feature>
<dbReference type="GO" id="GO:0030544">
    <property type="term" value="F:Hsp70 protein binding"/>
    <property type="evidence" value="ECO:0007669"/>
    <property type="project" value="InterPro"/>
</dbReference>
<protein>
    <submittedName>
        <fullName evidence="6">Dnaja4 protein</fullName>
    </submittedName>
</protein>
<dbReference type="CDD" id="cd10747">
    <property type="entry name" value="DnaJ_C"/>
    <property type="match status" value="1"/>
</dbReference>
<keyword evidence="7" id="KW-1185">Reference proteome</keyword>
<proteinExistence type="predicted"/>
<dbReference type="Gene3D" id="2.60.260.20">
    <property type="entry name" value="Urease metallochaperone UreE, N-terminal domain"/>
    <property type="match status" value="2"/>
</dbReference>
<dbReference type="OrthoDB" id="550424at2759"/>
<dbReference type="GO" id="GO:0008270">
    <property type="term" value="F:zinc ion binding"/>
    <property type="evidence" value="ECO:0007669"/>
    <property type="project" value="UniProtKB-KW"/>
</dbReference>
<dbReference type="InterPro" id="IPR001623">
    <property type="entry name" value="DnaJ_domain"/>
</dbReference>
<evidence type="ECO:0000259" key="5">
    <source>
        <dbReference type="PROSITE" id="PS50076"/>
    </source>
</evidence>
<organism evidence="6 7">
    <name type="scientific">Symbiodinium natans</name>
    <dbReference type="NCBI Taxonomy" id="878477"/>
    <lineage>
        <taxon>Eukaryota</taxon>
        <taxon>Sar</taxon>
        <taxon>Alveolata</taxon>
        <taxon>Dinophyceae</taxon>
        <taxon>Suessiales</taxon>
        <taxon>Symbiodiniaceae</taxon>
        <taxon>Symbiodinium</taxon>
    </lineage>
</organism>
<dbReference type="SMART" id="SM00271">
    <property type="entry name" value="DnaJ"/>
    <property type="match status" value="1"/>
</dbReference>